<evidence type="ECO:0000313" key="2">
    <source>
        <dbReference type="Proteomes" id="UP000011529"/>
    </source>
</evidence>
<keyword evidence="2" id="KW-1185">Reference proteome</keyword>
<reference evidence="1" key="2">
    <citation type="journal article" date="2013" name="Mar. Genomics">
        <title>Expression of sulfatases in Rhodopirellula baltica and the diversity of sulfatases in the genus Rhodopirellula.</title>
        <authorList>
            <person name="Wegner C.E."/>
            <person name="Richter-Heitmann T."/>
            <person name="Klindworth A."/>
            <person name="Klockow C."/>
            <person name="Richter M."/>
            <person name="Achstetter T."/>
            <person name="Glockner F.O."/>
            <person name="Harder J."/>
        </authorList>
    </citation>
    <scope>NUCLEOTIDE SEQUENCE [LARGE SCALE GENOMIC DNA]</scope>
    <source>
        <strain evidence="1">6C</strain>
    </source>
</reference>
<dbReference type="AlphaFoldDB" id="M2A579"/>
<gene>
    <name evidence="1" type="ORF">RE6C_04008</name>
</gene>
<dbReference type="PATRIC" id="fig|1263867.3.peg.4294"/>
<evidence type="ECO:0000313" key="1">
    <source>
        <dbReference type="EMBL" id="EMB15226.1"/>
    </source>
</evidence>
<reference evidence="1" key="1">
    <citation type="submission" date="2012-11" db="EMBL/GenBank/DDBJ databases">
        <title>Permanent draft genomes of Rhodopirellula europaea strain SH398 and 6C.</title>
        <authorList>
            <person name="Richter M."/>
            <person name="Richter-Heitmann T."/>
            <person name="Frank C."/>
            <person name="Harder J."/>
            <person name="Glockner F.O."/>
        </authorList>
    </citation>
    <scope>NUCLEOTIDE SEQUENCE</scope>
    <source>
        <strain evidence="1">6C</strain>
    </source>
</reference>
<name>M2A579_9BACT</name>
<dbReference type="EMBL" id="ANMO01000185">
    <property type="protein sequence ID" value="EMB15226.1"/>
    <property type="molecule type" value="Genomic_DNA"/>
</dbReference>
<sequence>MAGENSRPMKGAICQAIDQRNLNSFGLSETRRHRRVLQWLASF</sequence>
<comment type="caution">
    <text evidence="1">The sequence shown here is derived from an EMBL/GenBank/DDBJ whole genome shotgun (WGS) entry which is preliminary data.</text>
</comment>
<dbReference type="Proteomes" id="UP000011529">
    <property type="component" value="Unassembled WGS sequence"/>
</dbReference>
<accession>M2A579</accession>
<proteinExistence type="predicted"/>
<organism evidence="1 2">
    <name type="scientific">Rhodopirellula europaea 6C</name>
    <dbReference type="NCBI Taxonomy" id="1263867"/>
    <lineage>
        <taxon>Bacteria</taxon>
        <taxon>Pseudomonadati</taxon>
        <taxon>Planctomycetota</taxon>
        <taxon>Planctomycetia</taxon>
        <taxon>Pirellulales</taxon>
        <taxon>Pirellulaceae</taxon>
        <taxon>Rhodopirellula</taxon>
    </lineage>
</organism>
<protein>
    <submittedName>
        <fullName evidence="1">Uncharacterized protein</fullName>
    </submittedName>
</protein>